<dbReference type="Proteomes" id="UP000799536">
    <property type="component" value="Unassembled WGS sequence"/>
</dbReference>
<gene>
    <name evidence="1" type="ORF">GQ43DRAFT_32747</name>
</gene>
<dbReference type="EMBL" id="ML993971">
    <property type="protein sequence ID" value="KAF2201553.1"/>
    <property type="molecule type" value="Genomic_DNA"/>
</dbReference>
<keyword evidence="2" id="KW-1185">Reference proteome</keyword>
<comment type="caution">
    <text evidence="1">The sequence shown here is derived from an EMBL/GenBank/DDBJ whole genome shotgun (WGS) entry which is preliminary data.</text>
</comment>
<proteinExistence type="predicted"/>
<evidence type="ECO:0000313" key="2">
    <source>
        <dbReference type="Proteomes" id="UP000799536"/>
    </source>
</evidence>
<protein>
    <submittedName>
        <fullName evidence="1">Uncharacterized protein</fullName>
    </submittedName>
</protein>
<sequence length="153" mass="16880">MLSSNLARTKARPQINHPVSDKFTHLQDRLQVSTPEESLFGPHMHASSVTNTTSGPGLGLRPDTCTASKQSVCPCLYQTAVSLWKLHPKCDYPHVLGPNTCTRGPGFTSMYLAKCCPSWVLYMNNPHINSPNYPSPSLLHWYPVLSPLPAIPQ</sequence>
<organism evidence="1 2">
    <name type="scientific">Delitschia confertaspora ATCC 74209</name>
    <dbReference type="NCBI Taxonomy" id="1513339"/>
    <lineage>
        <taxon>Eukaryota</taxon>
        <taxon>Fungi</taxon>
        <taxon>Dikarya</taxon>
        <taxon>Ascomycota</taxon>
        <taxon>Pezizomycotina</taxon>
        <taxon>Dothideomycetes</taxon>
        <taxon>Pleosporomycetidae</taxon>
        <taxon>Pleosporales</taxon>
        <taxon>Delitschiaceae</taxon>
        <taxon>Delitschia</taxon>
    </lineage>
</organism>
<dbReference type="AlphaFoldDB" id="A0A9P4JS35"/>
<reference evidence="1" key="1">
    <citation type="journal article" date="2020" name="Stud. Mycol.">
        <title>101 Dothideomycetes genomes: a test case for predicting lifestyles and emergence of pathogens.</title>
        <authorList>
            <person name="Haridas S."/>
            <person name="Albert R."/>
            <person name="Binder M."/>
            <person name="Bloem J."/>
            <person name="Labutti K."/>
            <person name="Salamov A."/>
            <person name="Andreopoulos B."/>
            <person name="Baker S."/>
            <person name="Barry K."/>
            <person name="Bills G."/>
            <person name="Bluhm B."/>
            <person name="Cannon C."/>
            <person name="Castanera R."/>
            <person name="Culley D."/>
            <person name="Daum C."/>
            <person name="Ezra D."/>
            <person name="Gonzalez J."/>
            <person name="Henrissat B."/>
            <person name="Kuo A."/>
            <person name="Liang C."/>
            <person name="Lipzen A."/>
            <person name="Lutzoni F."/>
            <person name="Magnuson J."/>
            <person name="Mondo S."/>
            <person name="Nolan M."/>
            <person name="Ohm R."/>
            <person name="Pangilinan J."/>
            <person name="Park H.-J."/>
            <person name="Ramirez L."/>
            <person name="Alfaro M."/>
            <person name="Sun H."/>
            <person name="Tritt A."/>
            <person name="Yoshinaga Y."/>
            <person name="Zwiers L.-H."/>
            <person name="Turgeon B."/>
            <person name="Goodwin S."/>
            <person name="Spatafora J."/>
            <person name="Crous P."/>
            <person name="Grigoriev I."/>
        </authorList>
    </citation>
    <scope>NUCLEOTIDE SEQUENCE</scope>
    <source>
        <strain evidence="1">ATCC 74209</strain>
    </source>
</reference>
<name>A0A9P4JS35_9PLEO</name>
<accession>A0A9P4JS35</accession>
<evidence type="ECO:0000313" key="1">
    <source>
        <dbReference type="EMBL" id="KAF2201553.1"/>
    </source>
</evidence>